<name>S8EBQ0_FOMSC</name>
<sequence>MTLAIDTALLLPHRLSFLSPQRVCALPQRDPHLSPATASAMGPSTMIIHTGNLIADKADVNMIGVEEVAESMEVDEQLDASMEVDDELDERINVDEDRDEELDTAMVVDDDDVPMEVDA</sequence>
<dbReference type="InParanoid" id="S8EBQ0"/>
<accession>S8EBQ0</accession>
<proteinExistence type="predicted"/>
<dbReference type="AlphaFoldDB" id="S8EBQ0"/>
<keyword evidence="2" id="KW-1185">Reference proteome</keyword>
<evidence type="ECO:0000313" key="1">
    <source>
        <dbReference type="EMBL" id="EPT02063.1"/>
    </source>
</evidence>
<protein>
    <submittedName>
        <fullName evidence="1">Uncharacterized protein</fullName>
    </submittedName>
</protein>
<evidence type="ECO:0000313" key="2">
    <source>
        <dbReference type="Proteomes" id="UP000015241"/>
    </source>
</evidence>
<dbReference type="Proteomes" id="UP000015241">
    <property type="component" value="Unassembled WGS sequence"/>
</dbReference>
<gene>
    <name evidence="1" type="ORF">FOMPIDRAFT_1048078</name>
</gene>
<organism evidence="1 2">
    <name type="scientific">Fomitopsis schrenkii</name>
    <name type="common">Brown rot fungus</name>
    <dbReference type="NCBI Taxonomy" id="2126942"/>
    <lineage>
        <taxon>Eukaryota</taxon>
        <taxon>Fungi</taxon>
        <taxon>Dikarya</taxon>
        <taxon>Basidiomycota</taxon>
        <taxon>Agaricomycotina</taxon>
        <taxon>Agaricomycetes</taxon>
        <taxon>Polyporales</taxon>
        <taxon>Fomitopsis</taxon>
    </lineage>
</organism>
<reference evidence="1 2" key="1">
    <citation type="journal article" date="2012" name="Science">
        <title>The Paleozoic origin of enzymatic lignin decomposition reconstructed from 31 fungal genomes.</title>
        <authorList>
            <person name="Floudas D."/>
            <person name="Binder M."/>
            <person name="Riley R."/>
            <person name="Barry K."/>
            <person name="Blanchette R.A."/>
            <person name="Henrissat B."/>
            <person name="Martinez A.T."/>
            <person name="Otillar R."/>
            <person name="Spatafora J.W."/>
            <person name="Yadav J.S."/>
            <person name="Aerts A."/>
            <person name="Benoit I."/>
            <person name="Boyd A."/>
            <person name="Carlson A."/>
            <person name="Copeland A."/>
            <person name="Coutinho P.M."/>
            <person name="de Vries R.P."/>
            <person name="Ferreira P."/>
            <person name="Findley K."/>
            <person name="Foster B."/>
            <person name="Gaskell J."/>
            <person name="Glotzer D."/>
            <person name="Gorecki P."/>
            <person name="Heitman J."/>
            <person name="Hesse C."/>
            <person name="Hori C."/>
            <person name="Igarashi K."/>
            <person name="Jurgens J.A."/>
            <person name="Kallen N."/>
            <person name="Kersten P."/>
            <person name="Kohler A."/>
            <person name="Kuees U."/>
            <person name="Kumar T.K.A."/>
            <person name="Kuo A."/>
            <person name="LaButti K."/>
            <person name="Larrondo L.F."/>
            <person name="Lindquist E."/>
            <person name="Ling A."/>
            <person name="Lombard V."/>
            <person name="Lucas S."/>
            <person name="Lundell T."/>
            <person name="Martin R."/>
            <person name="McLaughlin D.J."/>
            <person name="Morgenstern I."/>
            <person name="Morin E."/>
            <person name="Murat C."/>
            <person name="Nagy L.G."/>
            <person name="Nolan M."/>
            <person name="Ohm R.A."/>
            <person name="Patyshakuliyeva A."/>
            <person name="Rokas A."/>
            <person name="Ruiz-Duenas F.J."/>
            <person name="Sabat G."/>
            <person name="Salamov A."/>
            <person name="Samejima M."/>
            <person name="Schmutz J."/>
            <person name="Slot J.C."/>
            <person name="St John F."/>
            <person name="Stenlid J."/>
            <person name="Sun H."/>
            <person name="Sun S."/>
            <person name="Syed K."/>
            <person name="Tsang A."/>
            <person name="Wiebenga A."/>
            <person name="Young D."/>
            <person name="Pisabarro A."/>
            <person name="Eastwood D.C."/>
            <person name="Martin F."/>
            <person name="Cullen D."/>
            <person name="Grigoriev I.V."/>
            <person name="Hibbett D.S."/>
        </authorList>
    </citation>
    <scope>NUCLEOTIDE SEQUENCE</scope>
    <source>
        <strain evidence="2">FP-58527</strain>
    </source>
</reference>
<dbReference type="EMBL" id="KE504137">
    <property type="protein sequence ID" value="EPT02063.1"/>
    <property type="molecule type" value="Genomic_DNA"/>
</dbReference>
<dbReference type="HOGENOM" id="CLU_2061529_0_0_1"/>